<evidence type="ECO:0000256" key="1">
    <source>
        <dbReference type="ARBA" id="ARBA00022723"/>
    </source>
</evidence>
<organism evidence="3">
    <name type="scientific">mine drainage metagenome</name>
    <dbReference type="NCBI Taxonomy" id="410659"/>
    <lineage>
        <taxon>unclassified sequences</taxon>
        <taxon>metagenomes</taxon>
        <taxon>ecological metagenomes</taxon>
    </lineage>
</organism>
<dbReference type="InterPro" id="IPR004360">
    <property type="entry name" value="Glyas_Fos-R_dOase_dom"/>
</dbReference>
<gene>
    <name evidence="3" type="ORF">GALL_37290</name>
</gene>
<sequence>MPEVTGIDHIYITVADIDRSEIFYDKVLMKALGFRKSKFTLDGDPHVQYFNRHFGYVLRPSRTSSTHDAYSPGLHHFCLRVDSVEDVVAVSTQLRGAGIAASEAKNYPEYAPDYWATFFSDPDGIRLEVTNYRQERRERHDNW</sequence>
<dbReference type="PROSITE" id="PS51819">
    <property type="entry name" value="VOC"/>
    <property type="match status" value="1"/>
</dbReference>
<protein>
    <submittedName>
        <fullName evidence="3">Putative lyase</fullName>
    </submittedName>
</protein>
<dbReference type="SUPFAM" id="SSF54593">
    <property type="entry name" value="Glyoxalase/Bleomycin resistance protein/Dihydroxybiphenyl dioxygenase"/>
    <property type="match status" value="1"/>
</dbReference>
<comment type="caution">
    <text evidence="3">The sequence shown here is derived from an EMBL/GenBank/DDBJ whole genome shotgun (WGS) entry which is preliminary data.</text>
</comment>
<dbReference type="GO" id="GO:0046872">
    <property type="term" value="F:metal ion binding"/>
    <property type="evidence" value="ECO:0007669"/>
    <property type="project" value="UniProtKB-KW"/>
</dbReference>
<accession>A0A1J5T3M1</accession>
<reference evidence="3" key="1">
    <citation type="submission" date="2016-10" db="EMBL/GenBank/DDBJ databases">
        <title>Sequence of Gallionella enrichment culture.</title>
        <authorList>
            <person name="Poehlein A."/>
            <person name="Muehling M."/>
            <person name="Daniel R."/>
        </authorList>
    </citation>
    <scope>NUCLEOTIDE SEQUENCE</scope>
</reference>
<dbReference type="GO" id="GO:0016829">
    <property type="term" value="F:lyase activity"/>
    <property type="evidence" value="ECO:0007669"/>
    <property type="project" value="UniProtKB-KW"/>
</dbReference>
<keyword evidence="3" id="KW-0456">Lyase</keyword>
<dbReference type="InterPro" id="IPR037523">
    <property type="entry name" value="VOC_core"/>
</dbReference>
<feature type="domain" description="VOC" evidence="2">
    <location>
        <begin position="6"/>
        <end position="132"/>
    </location>
</feature>
<dbReference type="Pfam" id="PF00903">
    <property type="entry name" value="Glyoxalase"/>
    <property type="match status" value="1"/>
</dbReference>
<dbReference type="InterPro" id="IPR051332">
    <property type="entry name" value="Fosfomycin_Res_Enzymes"/>
</dbReference>
<keyword evidence="1" id="KW-0479">Metal-binding</keyword>
<dbReference type="EMBL" id="MLJW01000009">
    <property type="protein sequence ID" value="OIR15407.1"/>
    <property type="molecule type" value="Genomic_DNA"/>
</dbReference>
<evidence type="ECO:0000259" key="2">
    <source>
        <dbReference type="PROSITE" id="PS51819"/>
    </source>
</evidence>
<dbReference type="PANTHER" id="PTHR36113">
    <property type="entry name" value="LYASE, PUTATIVE-RELATED-RELATED"/>
    <property type="match status" value="1"/>
</dbReference>
<dbReference type="PANTHER" id="PTHR36113:SF6">
    <property type="entry name" value="FOSFOMYCIN RESISTANCE PROTEIN FOSX"/>
    <property type="match status" value="1"/>
</dbReference>
<proteinExistence type="predicted"/>
<dbReference type="InterPro" id="IPR029068">
    <property type="entry name" value="Glyas_Bleomycin-R_OHBP_Dase"/>
</dbReference>
<evidence type="ECO:0000313" key="3">
    <source>
        <dbReference type="EMBL" id="OIR15407.1"/>
    </source>
</evidence>
<dbReference type="Gene3D" id="3.10.180.10">
    <property type="entry name" value="2,3-Dihydroxybiphenyl 1,2-Dioxygenase, domain 1"/>
    <property type="match status" value="1"/>
</dbReference>
<name>A0A1J5T3M1_9ZZZZ</name>
<dbReference type="AlphaFoldDB" id="A0A1J5T3M1"/>